<protein>
    <submittedName>
        <fullName evidence="1">Uncharacterized protein</fullName>
    </submittedName>
</protein>
<keyword evidence="2" id="KW-1185">Reference proteome</keyword>
<reference evidence="1" key="1">
    <citation type="submission" date="2023-06" db="EMBL/GenBank/DDBJ databases">
        <title>Genome-scale phylogeny and comparative genomics of the fungal order Sordariales.</title>
        <authorList>
            <consortium name="Lawrence Berkeley National Laboratory"/>
            <person name="Hensen N."/>
            <person name="Bonometti L."/>
            <person name="Westerberg I."/>
            <person name="Brannstrom I.O."/>
            <person name="Guillou S."/>
            <person name="Cros-Aarteil S."/>
            <person name="Calhoun S."/>
            <person name="Haridas S."/>
            <person name="Kuo A."/>
            <person name="Mondo S."/>
            <person name="Pangilinan J."/>
            <person name="Riley R."/>
            <person name="LaButti K."/>
            <person name="Andreopoulos B."/>
            <person name="Lipzen A."/>
            <person name="Chen C."/>
            <person name="Yanf M."/>
            <person name="Daum C."/>
            <person name="Ng V."/>
            <person name="Clum A."/>
            <person name="Steindorff A."/>
            <person name="Ohm R."/>
            <person name="Martin F."/>
            <person name="Silar P."/>
            <person name="Natvig D."/>
            <person name="Lalanne C."/>
            <person name="Gautier V."/>
            <person name="Ament-velasquez S.L."/>
            <person name="Kruys A."/>
            <person name="Hutchinson M.I."/>
            <person name="Powell A.J."/>
            <person name="Barry K."/>
            <person name="Miller A.N."/>
            <person name="Grigoriev I.V."/>
            <person name="Debuchy R."/>
            <person name="Gladieux P."/>
            <person name="Thoren M.H."/>
            <person name="Johannesson H."/>
        </authorList>
    </citation>
    <scope>NUCLEOTIDE SEQUENCE</scope>
    <source>
        <strain evidence="1">SMH3187-1</strain>
    </source>
</reference>
<dbReference type="Proteomes" id="UP001172155">
    <property type="component" value="Unassembled WGS sequence"/>
</dbReference>
<evidence type="ECO:0000313" key="1">
    <source>
        <dbReference type="EMBL" id="KAK0752671.1"/>
    </source>
</evidence>
<organism evidence="1 2">
    <name type="scientific">Schizothecium vesticola</name>
    <dbReference type="NCBI Taxonomy" id="314040"/>
    <lineage>
        <taxon>Eukaryota</taxon>
        <taxon>Fungi</taxon>
        <taxon>Dikarya</taxon>
        <taxon>Ascomycota</taxon>
        <taxon>Pezizomycotina</taxon>
        <taxon>Sordariomycetes</taxon>
        <taxon>Sordariomycetidae</taxon>
        <taxon>Sordariales</taxon>
        <taxon>Schizotheciaceae</taxon>
        <taxon>Schizothecium</taxon>
    </lineage>
</organism>
<dbReference type="EMBL" id="JAUKUD010000002">
    <property type="protein sequence ID" value="KAK0752671.1"/>
    <property type="molecule type" value="Genomic_DNA"/>
</dbReference>
<dbReference type="AlphaFoldDB" id="A0AA40KBB1"/>
<comment type="caution">
    <text evidence="1">The sequence shown here is derived from an EMBL/GenBank/DDBJ whole genome shotgun (WGS) entry which is preliminary data.</text>
</comment>
<evidence type="ECO:0000313" key="2">
    <source>
        <dbReference type="Proteomes" id="UP001172155"/>
    </source>
</evidence>
<name>A0AA40KBB1_9PEZI</name>
<sequence length="318" mass="36066">MQLLRSLSHTWRGLLGLQMVRFFETANVFCVCVGLNDIQALVGDMMEALLVARGVVVLRSSVAAVAVVRWRRRLLRESRRNSYRLLEGHTERNLFPSVEARIAGHPVRPHGSPKHVDAAVRERRPADKENIKRCGVRGGQSAPLRHYQIESNMLSGRLAQHLRERATFDAQKLFPTNTSQSRQRSPITQAGPVIKAILGHSLLDGEWPDEWLLGIVDPCAVILYWHAQRGRDDTPLYLGRGRQDAEGRGNVFTPLAIWGHWFDEERSGYTGIIEWEGFPERYTMELIADISSMVLNLVEAYVNLRLDFSSVDIHTKEA</sequence>
<accession>A0AA40KBB1</accession>
<gene>
    <name evidence="1" type="ORF">B0T18DRAFT_459543</name>
</gene>
<proteinExistence type="predicted"/>